<dbReference type="Pfam" id="PF18975">
    <property type="entry name" value="DUF5711"/>
    <property type="match status" value="1"/>
</dbReference>
<protein>
    <submittedName>
        <fullName evidence="2">DUF5711 family protein</fullName>
    </submittedName>
</protein>
<keyword evidence="3" id="KW-1185">Reference proteome</keyword>
<organism evidence="2 3">
    <name type="scientific">Anaerosalibacter massiliensis</name>
    <dbReference type="NCBI Taxonomy" id="1347392"/>
    <lineage>
        <taxon>Bacteria</taxon>
        <taxon>Bacillati</taxon>
        <taxon>Bacillota</taxon>
        <taxon>Tissierellia</taxon>
        <taxon>Tissierellales</taxon>
        <taxon>Sporanaerobacteraceae</taxon>
        <taxon>Anaerosalibacter</taxon>
    </lineage>
</organism>
<feature type="transmembrane region" description="Helical" evidence="1">
    <location>
        <begin position="46"/>
        <end position="64"/>
    </location>
</feature>
<dbReference type="InterPro" id="IPR011047">
    <property type="entry name" value="Quinoprotein_ADH-like_sf"/>
</dbReference>
<reference evidence="2" key="1">
    <citation type="submission" date="2022-07" db="EMBL/GenBank/DDBJ databases">
        <title>Enhanced cultured diversity of the mouse gut microbiota enables custom-made synthetic communities.</title>
        <authorList>
            <person name="Afrizal A."/>
        </authorList>
    </citation>
    <scope>NUCLEOTIDE SEQUENCE</scope>
    <source>
        <strain evidence="2">DSM 29482</strain>
    </source>
</reference>
<evidence type="ECO:0000313" key="3">
    <source>
        <dbReference type="Proteomes" id="UP001142078"/>
    </source>
</evidence>
<gene>
    <name evidence="2" type="ORF">NSA23_09720</name>
</gene>
<comment type="caution">
    <text evidence="2">The sequence shown here is derived from an EMBL/GenBank/DDBJ whole genome shotgun (WGS) entry which is preliminary data.</text>
</comment>
<dbReference type="AlphaFoldDB" id="A0A9X2MHY9"/>
<accession>A0A9X2MHY9</accession>
<name>A0A9X2MHY9_9FIRM</name>
<sequence length="392" mass="45844">MSRKKNVKANNKKKFEKENMDQISIRGVNQENIAKRNNNKNKKIKLFILIFIFATIIILNRDFIESNLLKDSNKTLQVIQKYPTMPGDKIGFYDDLLIKWNGKSLIGINNDGTNKWEKKIDFDNPLVFLGKDTIYVCESNTGDLYFLDLNGKNIKRIEFKTQIKNIVEKDEFIFITLESEEGEKLTVIDKEGVTQMSTPLNGERLVNFISNRDEDYIALSTLSIRDGDLNSRLIFYKGKGEYISDLDFHEEIITSMEFVDENSITVFTDSKLYFIEDGKVSWKRELDPIKDMYVDKKNKDIYILTTNTLENISYDNKLKNSIHLEQDYKKVEGFNKEILLIRDHEIIGFNRGRKNLKYDSKEKIERVLTRDSNIILITTDRVNIMSVEKNNN</sequence>
<evidence type="ECO:0000313" key="2">
    <source>
        <dbReference type="EMBL" id="MCR2044390.1"/>
    </source>
</evidence>
<keyword evidence="1" id="KW-0812">Transmembrane</keyword>
<keyword evidence="1" id="KW-1133">Transmembrane helix</keyword>
<proteinExistence type="predicted"/>
<keyword evidence="1" id="KW-0472">Membrane</keyword>
<evidence type="ECO:0000256" key="1">
    <source>
        <dbReference type="SAM" id="Phobius"/>
    </source>
</evidence>
<dbReference type="EMBL" id="JANJZL010000005">
    <property type="protein sequence ID" value="MCR2044390.1"/>
    <property type="molecule type" value="Genomic_DNA"/>
</dbReference>
<dbReference type="SUPFAM" id="SSF50998">
    <property type="entry name" value="Quinoprotein alcohol dehydrogenase-like"/>
    <property type="match status" value="1"/>
</dbReference>
<dbReference type="Proteomes" id="UP001142078">
    <property type="component" value="Unassembled WGS sequence"/>
</dbReference>
<dbReference type="RefSeq" id="WP_257490471.1">
    <property type="nucleotide sequence ID" value="NZ_JANJZL010000005.1"/>
</dbReference>
<dbReference type="InterPro" id="IPR043765">
    <property type="entry name" value="DUF5711"/>
</dbReference>